<dbReference type="Proteomes" id="UP001152795">
    <property type="component" value="Unassembled WGS sequence"/>
</dbReference>
<sequence>MNTARSSKRKASVCGASTKPAKQTKLNFNPANNANQITVNSAILEFICGACMPFSIVENPSFCSLIKTLQPNCTVPTRKTVKLKLDGMAKTTKENLCKEFLNVTHVATTTDCWTSSAKSYIGVTAHWFGKDLKRQSAALACRRLRGSHSHALLANSLNEIHSEYGIRSKVCRTTTDNGSNFVKAFKVFSGTEASETDGVDDDDDDADKLMMKMI</sequence>
<dbReference type="AlphaFoldDB" id="A0A7D9K9W1"/>
<dbReference type="InterPro" id="IPR012337">
    <property type="entry name" value="RNaseH-like_sf"/>
</dbReference>
<dbReference type="PANTHER" id="PTHR47501">
    <property type="entry name" value="TRANSPOSASE-RELATED"/>
    <property type="match status" value="1"/>
</dbReference>
<accession>A0A7D9K9W1</accession>
<protein>
    <submittedName>
        <fullName evidence="1">Zinc finger BED domain-containing 1-like</fullName>
    </submittedName>
</protein>
<name>A0A7D9K9W1_PARCT</name>
<dbReference type="SUPFAM" id="SSF140996">
    <property type="entry name" value="Hermes dimerisation domain"/>
    <property type="match status" value="1"/>
</dbReference>
<feature type="non-terminal residue" evidence="1">
    <location>
        <position position="214"/>
    </location>
</feature>
<evidence type="ECO:0000313" key="1">
    <source>
        <dbReference type="EMBL" id="CAB4043022.1"/>
    </source>
</evidence>
<dbReference type="SUPFAM" id="SSF53098">
    <property type="entry name" value="Ribonuclease H-like"/>
    <property type="match status" value="1"/>
</dbReference>
<gene>
    <name evidence="1" type="ORF">PACLA_8A000863</name>
</gene>
<organism evidence="1 2">
    <name type="scientific">Paramuricea clavata</name>
    <name type="common">Red gorgonian</name>
    <name type="synonym">Violescent sea-whip</name>
    <dbReference type="NCBI Taxonomy" id="317549"/>
    <lineage>
        <taxon>Eukaryota</taxon>
        <taxon>Metazoa</taxon>
        <taxon>Cnidaria</taxon>
        <taxon>Anthozoa</taxon>
        <taxon>Octocorallia</taxon>
        <taxon>Malacalcyonacea</taxon>
        <taxon>Plexauridae</taxon>
        <taxon>Paramuricea</taxon>
    </lineage>
</organism>
<reference evidence="1" key="1">
    <citation type="submission" date="2020-04" db="EMBL/GenBank/DDBJ databases">
        <authorList>
            <person name="Alioto T."/>
            <person name="Alioto T."/>
            <person name="Gomez Garrido J."/>
        </authorList>
    </citation>
    <scope>NUCLEOTIDE SEQUENCE</scope>
    <source>
        <strain evidence="1">A484AB</strain>
    </source>
</reference>
<comment type="caution">
    <text evidence="1">The sequence shown here is derived from an EMBL/GenBank/DDBJ whole genome shotgun (WGS) entry which is preliminary data.</text>
</comment>
<proteinExistence type="predicted"/>
<evidence type="ECO:0000313" key="2">
    <source>
        <dbReference type="Proteomes" id="UP001152795"/>
    </source>
</evidence>
<dbReference type="EMBL" id="CACRXK020031335">
    <property type="protein sequence ID" value="CAB4043022.1"/>
    <property type="molecule type" value="Genomic_DNA"/>
</dbReference>
<keyword evidence="2" id="KW-1185">Reference proteome</keyword>
<dbReference type="PANTHER" id="PTHR47501:SF5">
    <property type="entry name" value="HAT C-TERMINAL DIMERISATION DOMAIN-CONTAINING PROTEIN"/>
    <property type="match status" value="1"/>
</dbReference>
<dbReference type="OrthoDB" id="6630171at2759"/>